<proteinExistence type="predicted"/>
<dbReference type="EMBL" id="GBRH01210201">
    <property type="protein sequence ID" value="JAD87694.1"/>
    <property type="molecule type" value="Transcribed_RNA"/>
</dbReference>
<reference evidence="1" key="2">
    <citation type="journal article" date="2015" name="Data Brief">
        <title>Shoot transcriptome of the giant reed, Arundo donax.</title>
        <authorList>
            <person name="Barrero R.A."/>
            <person name="Guerrero F.D."/>
            <person name="Moolhuijzen P."/>
            <person name="Goolsby J.A."/>
            <person name="Tidwell J."/>
            <person name="Bellgard S.E."/>
            <person name="Bellgard M.I."/>
        </authorList>
    </citation>
    <scope>NUCLEOTIDE SEQUENCE</scope>
    <source>
        <tissue evidence="1">Shoot tissue taken approximately 20 cm above the soil surface</tissue>
    </source>
</reference>
<name>A0A0A9DGK8_ARUDO</name>
<accession>A0A0A9DGK8</accession>
<organism evidence="1">
    <name type="scientific">Arundo donax</name>
    <name type="common">Giant reed</name>
    <name type="synonym">Donax arundinaceus</name>
    <dbReference type="NCBI Taxonomy" id="35708"/>
    <lineage>
        <taxon>Eukaryota</taxon>
        <taxon>Viridiplantae</taxon>
        <taxon>Streptophyta</taxon>
        <taxon>Embryophyta</taxon>
        <taxon>Tracheophyta</taxon>
        <taxon>Spermatophyta</taxon>
        <taxon>Magnoliopsida</taxon>
        <taxon>Liliopsida</taxon>
        <taxon>Poales</taxon>
        <taxon>Poaceae</taxon>
        <taxon>PACMAD clade</taxon>
        <taxon>Arundinoideae</taxon>
        <taxon>Arundineae</taxon>
        <taxon>Arundo</taxon>
    </lineage>
</organism>
<protein>
    <submittedName>
        <fullName evidence="1">Uncharacterized protein</fullName>
    </submittedName>
</protein>
<dbReference type="AlphaFoldDB" id="A0A0A9DGK8"/>
<evidence type="ECO:0000313" key="1">
    <source>
        <dbReference type="EMBL" id="JAD87694.1"/>
    </source>
</evidence>
<reference evidence="1" key="1">
    <citation type="submission" date="2014-09" db="EMBL/GenBank/DDBJ databases">
        <authorList>
            <person name="Magalhaes I.L.F."/>
            <person name="Oliveira U."/>
            <person name="Santos F.R."/>
            <person name="Vidigal T.H.D.A."/>
            <person name="Brescovit A.D."/>
            <person name="Santos A.J."/>
        </authorList>
    </citation>
    <scope>NUCLEOTIDE SEQUENCE</scope>
    <source>
        <tissue evidence="1">Shoot tissue taken approximately 20 cm above the soil surface</tissue>
    </source>
</reference>
<sequence length="68" mass="7963">MMHRRKFMLASLMREISIHHPVLLILVMIFGTHHHLRMSVMMLNQGYLDSMTTTTRLSWNLVASALIK</sequence>